<accession>A0A7W9LZI0</accession>
<comment type="subcellular location">
    <subcellularLocation>
        <location evidence="1">Cell membrane</location>
        <topology evidence="1">Multi-pass membrane protein</topology>
    </subcellularLocation>
</comment>
<organism evidence="8 9">
    <name type="scientific">Saccharothrix ecbatanensis</name>
    <dbReference type="NCBI Taxonomy" id="1105145"/>
    <lineage>
        <taxon>Bacteria</taxon>
        <taxon>Bacillati</taxon>
        <taxon>Actinomycetota</taxon>
        <taxon>Actinomycetes</taxon>
        <taxon>Pseudonocardiales</taxon>
        <taxon>Pseudonocardiaceae</taxon>
        <taxon>Saccharothrix</taxon>
    </lineage>
</organism>
<feature type="transmembrane region" description="Helical" evidence="6">
    <location>
        <begin position="84"/>
        <end position="101"/>
    </location>
</feature>
<evidence type="ECO:0000256" key="1">
    <source>
        <dbReference type="ARBA" id="ARBA00004651"/>
    </source>
</evidence>
<keyword evidence="5 6" id="KW-0472">Membrane</keyword>
<evidence type="ECO:0000256" key="4">
    <source>
        <dbReference type="ARBA" id="ARBA00022989"/>
    </source>
</evidence>
<feature type="transmembrane region" description="Helical" evidence="6">
    <location>
        <begin position="368"/>
        <end position="386"/>
    </location>
</feature>
<dbReference type="GO" id="GO:0005886">
    <property type="term" value="C:plasma membrane"/>
    <property type="evidence" value="ECO:0007669"/>
    <property type="project" value="UniProtKB-SubCell"/>
</dbReference>
<feature type="transmembrane region" description="Helical" evidence="6">
    <location>
        <begin position="282"/>
        <end position="300"/>
    </location>
</feature>
<feature type="transmembrane region" description="Helical" evidence="6">
    <location>
        <begin position="341"/>
        <end position="362"/>
    </location>
</feature>
<feature type="domain" description="Major facilitator superfamily (MFS) profile" evidence="7">
    <location>
        <begin position="18"/>
        <end position="390"/>
    </location>
</feature>
<evidence type="ECO:0000256" key="2">
    <source>
        <dbReference type="ARBA" id="ARBA00022475"/>
    </source>
</evidence>
<dbReference type="InterPro" id="IPR020846">
    <property type="entry name" value="MFS_dom"/>
</dbReference>
<feature type="transmembrane region" description="Helical" evidence="6">
    <location>
        <begin position="170"/>
        <end position="190"/>
    </location>
</feature>
<protein>
    <submittedName>
        <fullName evidence="8">Putative MFS family arabinose efflux permease</fullName>
    </submittedName>
</protein>
<reference evidence="8 9" key="1">
    <citation type="submission" date="2020-08" db="EMBL/GenBank/DDBJ databases">
        <title>Sequencing the genomes of 1000 actinobacteria strains.</title>
        <authorList>
            <person name="Klenk H.-P."/>
        </authorList>
    </citation>
    <scope>NUCLEOTIDE SEQUENCE [LARGE SCALE GENOMIC DNA]</scope>
    <source>
        <strain evidence="8 9">DSM 45486</strain>
    </source>
</reference>
<evidence type="ECO:0000256" key="6">
    <source>
        <dbReference type="SAM" id="Phobius"/>
    </source>
</evidence>
<dbReference type="InterPro" id="IPR011701">
    <property type="entry name" value="MFS"/>
</dbReference>
<dbReference type="PANTHER" id="PTHR43124:SF3">
    <property type="entry name" value="CHLORAMPHENICOL EFFLUX PUMP RV0191"/>
    <property type="match status" value="1"/>
</dbReference>
<feature type="transmembrane region" description="Helical" evidence="6">
    <location>
        <begin position="12"/>
        <end position="33"/>
    </location>
</feature>
<evidence type="ECO:0000313" key="9">
    <source>
        <dbReference type="Proteomes" id="UP000552097"/>
    </source>
</evidence>
<feature type="transmembrane region" description="Helical" evidence="6">
    <location>
        <begin position="306"/>
        <end position="329"/>
    </location>
</feature>
<dbReference type="SUPFAM" id="SSF103473">
    <property type="entry name" value="MFS general substrate transporter"/>
    <property type="match status" value="1"/>
</dbReference>
<gene>
    <name evidence="8" type="ORF">F4560_001649</name>
</gene>
<dbReference type="EMBL" id="JACHMO010000001">
    <property type="protein sequence ID" value="MBB5801881.1"/>
    <property type="molecule type" value="Genomic_DNA"/>
</dbReference>
<keyword evidence="2" id="KW-1003">Cell membrane</keyword>
<dbReference type="InterPro" id="IPR036259">
    <property type="entry name" value="MFS_trans_sf"/>
</dbReference>
<feature type="transmembrane region" description="Helical" evidence="6">
    <location>
        <begin position="258"/>
        <end position="275"/>
    </location>
</feature>
<dbReference type="RefSeq" id="WP_184918250.1">
    <property type="nucleotide sequence ID" value="NZ_JACHMO010000001.1"/>
</dbReference>
<proteinExistence type="predicted"/>
<evidence type="ECO:0000313" key="8">
    <source>
        <dbReference type="EMBL" id="MBB5801881.1"/>
    </source>
</evidence>
<name>A0A7W9LZI0_9PSEU</name>
<keyword evidence="9" id="KW-1185">Reference proteome</keyword>
<evidence type="ECO:0000256" key="3">
    <source>
        <dbReference type="ARBA" id="ARBA00022692"/>
    </source>
</evidence>
<dbReference type="PROSITE" id="PS50850">
    <property type="entry name" value="MFS"/>
    <property type="match status" value="1"/>
</dbReference>
<evidence type="ECO:0000259" key="7">
    <source>
        <dbReference type="PROSITE" id="PS50850"/>
    </source>
</evidence>
<dbReference type="PANTHER" id="PTHR43124">
    <property type="entry name" value="PURINE EFFLUX PUMP PBUE"/>
    <property type="match status" value="1"/>
</dbReference>
<dbReference type="Pfam" id="PF07690">
    <property type="entry name" value="MFS_1"/>
    <property type="match status" value="1"/>
</dbReference>
<dbReference type="Gene3D" id="1.20.1250.20">
    <property type="entry name" value="MFS general substrate transporter like domains"/>
    <property type="match status" value="1"/>
</dbReference>
<sequence>MTASRAPVAPVGGLTGVQVAPLVALALLVPAQLYLAIPLSPTFGEVFGVDDTAAVWAGSAFAIAYAVGFLVFGPLSDQVGRRAVLVVGTVATAVATVLAGVATEWEVFLACRALQGFAASSFAPVALVLVAERVAPERRATVMTAVTGGLLGAGVVGQAVGALAVDAWRLPFWVGAVCYATTAFVLARLLPPDRPVASTSWRGAPRTMARLATTWPAVAVFAAAPTVFGGFVAVYAVLGPHLAATTGITASGQVGVRAVGAIALVVAPVVSGLLSRRGPRHVPVAGFLTAAVGMLVALAGADLPVIAVAGSVVVVAGMGLAVPGLVGLLHTLVPAAAGTAIAVNTCVLFAGAALAQPLAASLGYRPTLITYAVALVAAAVLVGTSARPSGGTS</sequence>
<dbReference type="GO" id="GO:0022857">
    <property type="term" value="F:transmembrane transporter activity"/>
    <property type="evidence" value="ECO:0007669"/>
    <property type="project" value="InterPro"/>
</dbReference>
<feature type="transmembrane region" description="Helical" evidence="6">
    <location>
        <begin position="211"/>
        <end position="238"/>
    </location>
</feature>
<keyword evidence="3 6" id="KW-0812">Transmembrane</keyword>
<dbReference type="InterPro" id="IPR050189">
    <property type="entry name" value="MFS_Efflux_Transporters"/>
</dbReference>
<dbReference type="AlphaFoldDB" id="A0A7W9LZI0"/>
<feature type="transmembrane region" description="Helical" evidence="6">
    <location>
        <begin position="142"/>
        <end position="164"/>
    </location>
</feature>
<comment type="caution">
    <text evidence="8">The sequence shown here is derived from an EMBL/GenBank/DDBJ whole genome shotgun (WGS) entry which is preliminary data.</text>
</comment>
<keyword evidence="4 6" id="KW-1133">Transmembrane helix</keyword>
<feature type="transmembrane region" description="Helical" evidence="6">
    <location>
        <begin position="53"/>
        <end position="72"/>
    </location>
</feature>
<feature type="transmembrane region" description="Helical" evidence="6">
    <location>
        <begin position="107"/>
        <end position="130"/>
    </location>
</feature>
<dbReference type="Proteomes" id="UP000552097">
    <property type="component" value="Unassembled WGS sequence"/>
</dbReference>
<evidence type="ECO:0000256" key="5">
    <source>
        <dbReference type="ARBA" id="ARBA00023136"/>
    </source>
</evidence>